<dbReference type="Proteomes" id="UP001164706">
    <property type="component" value="Chromosome"/>
</dbReference>
<dbReference type="EMBL" id="CP113089">
    <property type="protein sequence ID" value="WAB82116.1"/>
    <property type="molecule type" value="Genomic_DNA"/>
</dbReference>
<name>A0A9E8SA17_9MICO</name>
<evidence type="ECO:0000313" key="5">
    <source>
        <dbReference type="Proteomes" id="UP001164706"/>
    </source>
</evidence>
<gene>
    <name evidence="4" type="ORF">OVN18_03650</name>
</gene>
<proteinExistence type="predicted"/>
<dbReference type="SUPFAM" id="SSF55729">
    <property type="entry name" value="Acyl-CoA N-acyltransferases (Nat)"/>
    <property type="match status" value="1"/>
</dbReference>
<dbReference type="AlphaFoldDB" id="A0A9E8SA17"/>
<dbReference type="PANTHER" id="PTHR30602:SF12">
    <property type="entry name" value="AMINO-ACID ACETYLTRANSFERASE NAGS1, CHLOROPLASTIC-RELATED"/>
    <property type="match status" value="1"/>
</dbReference>
<evidence type="ECO:0000259" key="3">
    <source>
        <dbReference type="PROSITE" id="PS51186"/>
    </source>
</evidence>
<dbReference type="Gene3D" id="3.40.630.30">
    <property type="match status" value="1"/>
</dbReference>
<keyword evidence="1 4" id="KW-0808">Transferase</keyword>
<evidence type="ECO:0000313" key="4">
    <source>
        <dbReference type="EMBL" id="WAB82116.1"/>
    </source>
</evidence>
<dbReference type="CDD" id="cd04301">
    <property type="entry name" value="NAT_SF"/>
    <property type="match status" value="1"/>
</dbReference>
<protein>
    <submittedName>
        <fullName evidence="4">Amino-acid N-acetyltransferase</fullName>
        <ecNumber evidence="4">2.3.1.1</ecNumber>
    </submittedName>
</protein>
<evidence type="ECO:0000256" key="1">
    <source>
        <dbReference type="ARBA" id="ARBA00022679"/>
    </source>
</evidence>
<dbReference type="InterPro" id="IPR016181">
    <property type="entry name" value="Acyl_CoA_acyltransferase"/>
</dbReference>
<sequence>MTSIPAPEPRRFSVRRARTADVRQIKQLVEPLVQQRILLGKDLVVFFESLQEFRVAIDDATGEVVGCGALHVLWEDLGEVRTLAVSDAWRGAGVGHALLERLVAEAGELGLTRLFCLTFEVDFFARHGFTPIGEQLLVDPEAYMELVRSPDEGVAEFLDLSRVKPNTLGNTRMLRTLA</sequence>
<dbReference type="Pfam" id="PF13508">
    <property type="entry name" value="Acetyltransf_7"/>
    <property type="match status" value="1"/>
</dbReference>
<dbReference type="EC" id="2.3.1.1" evidence="4"/>
<dbReference type="PROSITE" id="PS51186">
    <property type="entry name" value="GNAT"/>
    <property type="match status" value="1"/>
</dbReference>
<dbReference type="InterPro" id="IPR010167">
    <property type="entry name" value="NH2A_AcTrfase"/>
</dbReference>
<dbReference type="GO" id="GO:0005737">
    <property type="term" value="C:cytoplasm"/>
    <property type="evidence" value="ECO:0007669"/>
    <property type="project" value="InterPro"/>
</dbReference>
<dbReference type="GO" id="GO:0006526">
    <property type="term" value="P:L-arginine biosynthetic process"/>
    <property type="evidence" value="ECO:0007669"/>
    <property type="project" value="InterPro"/>
</dbReference>
<dbReference type="NCBIfam" id="NF005921">
    <property type="entry name" value="PRK07922.1"/>
    <property type="match status" value="1"/>
</dbReference>
<evidence type="ECO:0000256" key="2">
    <source>
        <dbReference type="ARBA" id="ARBA00023315"/>
    </source>
</evidence>
<accession>A0A9E8SA17</accession>
<dbReference type="InterPro" id="IPR000182">
    <property type="entry name" value="GNAT_dom"/>
</dbReference>
<feature type="domain" description="N-acetyltransferase" evidence="3">
    <location>
        <begin position="12"/>
        <end position="149"/>
    </location>
</feature>
<organism evidence="4 5">
    <name type="scientific">Microcella daejeonensis</name>
    <dbReference type="NCBI Taxonomy" id="2994971"/>
    <lineage>
        <taxon>Bacteria</taxon>
        <taxon>Bacillati</taxon>
        <taxon>Actinomycetota</taxon>
        <taxon>Actinomycetes</taxon>
        <taxon>Micrococcales</taxon>
        <taxon>Microbacteriaceae</taxon>
        <taxon>Microcella</taxon>
    </lineage>
</organism>
<keyword evidence="2 4" id="KW-0012">Acyltransferase</keyword>
<reference evidence="4" key="1">
    <citation type="submission" date="2022-11" db="EMBL/GenBank/DDBJ databases">
        <title>Description of Microcella daejonensis nov. sp, isolated from riverside soil.</title>
        <authorList>
            <person name="Molina K.M."/>
            <person name="Kim S.B."/>
        </authorList>
    </citation>
    <scope>NUCLEOTIDE SEQUENCE</scope>
    <source>
        <strain evidence="4">MMS21-STM12</strain>
    </source>
</reference>
<keyword evidence="5" id="KW-1185">Reference proteome</keyword>
<dbReference type="PANTHER" id="PTHR30602">
    <property type="entry name" value="AMINO-ACID ACETYLTRANSFERASE"/>
    <property type="match status" value="1"/>
</dbReference>
<dbReference type="KEGG" id="mdb:OVN18_03650"/>
<dbReference type="GO" id="GO:0004042">
    <property type="term" value="F:L-glutamate N-acetyltransferase activity"/>
    <property type="evidence" value="ECO:0007669"/>
    <property type="project" value="InterPro"/>
</dbReference>